<evidence type="ECO:0000313" key="3">
    <source>
        <dbReference type="Proteomes" id="UP000242791"/>
    </source>
</evidence>
<accession>A0A1J9Q1X9</accession>
<evidence type="ECO:0000256" key="1">
    <source>
        <dbReference type="SAM" id="MobiDB-lite"/>
    </source>
</evidence>
<protein>
    <submittedName>
        <fullName evidence="2">Uncharacterized protein</fullName>
    </submittedName>
</protein>
<evidence type="ECO:0000313" key="2">
    <source>
        <dbReference type="EMBL" id="OJD10263.1"/>
    </source>
</evidence>
<feature type="region of interest" description="Disordered" evidence="1">
    <location>
        <begin position="1"/>
        <end position="21"/>
    </location>
</feature>
<proteinExistence type="predicted"/>
<feature type="region of interest" description="Disordered" evidence="1">
    <location>
        <begin position="116"/>
        <end position="145"/>
    </location>
</feature>
<dbReference type="VEuPathDB" id="FungiDB:ACJ73_09860"/>
<keyword evidence="3" id="KW-1185">Reference proteome</keyword>
<dbReference type="OrthoDB" id="4187634at2759"/>
<dbReference type="EMBL" id="LGTZ01003070">
    <property type="protein sequence ID" value="OJD10263.1"/>
    <property type="molecule type" value="Genomic_DNA"/>
</dbReference>
<reference evidence="2 3" key="1">
    <citation type="submission" date="2015-08" db="EMBL/GenBank/DDBJ databases">
        <title>Emmonsia species relationships and genome sequence.</title>
        <authorList>
            <person name="Cuomo C.A."/>
            <person name="Schwartz I.S."/>
            <person name="Kenyon C."/>
            <person name="De Hoog G.S."/>
            <person name="Govender N.P."/>
            <person name="Botha A."/>
            <person name="Moreno L."/>
            <person name="De Vries M."/>
            <person name="Munoz J.F."/>
            <person name="Stielow J.B."/>
        </authorList>
    </citation>
    <scope>NUCLEOTIDE SEQUENCE [LARGE SCALE GENOMIC DNA]</scope>
    <source>
        <strain evidence="2 3">EI222</strain>
    </source>
</reference>
<sequence length="254" mass="28137">MATFTYDTTSPGPANGSPSPQLHTVHLLEAYTSDPRSDEEPQHHFPMPMHMPMPLFSASGNLSKDAAGGIFADFSALPSTFSGLDDINCDEWILFDSSPVDVTPPSLQLLDFSDDPIEEAHSSPSDVADDPPNRRSRHFGGNSMSKKDRVVDVGEWQAKNHSKYPLSKLDAVINYVVNVHPDVICLYHEFDAMAKQILLGETTTVRPTRQIIDDRICRAAATKLTPQQAEENWQQIDPASVSQKLIKEFVADYL</sequence>
<gene>
    <name evidence="2" type="ORF">ACJ73_09860</name>
</gene>
<organism evidence="2 3">
    <name type="scientific">Blastomyces percursus</name>
    <dbReference type="NCBI Taxonomy" id="1658174"/>
    <lineage>
        <taxon>Eukaryota</taxon>
        <taxon>Fungi</taxon>
        <taxon>Dikarya</taxon>
        <taxon>Ascomycota</taxon>
        <taxon>Pezizomycotina</taxon>
        <taxon>Eurotiomycetes</taxon>
        <taxon>Eurotiomycetidae</taxon>
        <taxon>Onygenales</taxon>
        <taxon>Ajellomycetaceae</taxon>
        <taxon>Blastomyces</taxon>
    </lineage>
</organism>
<dbReference type="Proteomes" id="UP000242791">
    <property type="component" value="Unassembled WGS sequence"/>
</dbReference>
<comment type="caution">
    <text evidence="2">The sequence shown here is derived from an EMBL/GenBank/DDBJ whole genome shotgun (WGS) entry which is preliminary data.</text>
</comment>
<dbReference type="AlphaFoldDB" id="A0A1J9Q1X9"/>
<name>A0A1J9Q1X9_9EURO</name>